<evidence type="ECO:0000256" key="5">
    <source>
        <dbReference type="ARBA" id="ARBA00022496"/>
    </source>
</evidence>
<evidence type="ECO:0000256" key="11">
    <source>
        <dbReference type="ARBA" id="ARBA00023136"/>
    </source>
</evidence>
<sequence>MPSQKQLRSPVLRATALTLACLALSQAQAQEAAAAAEAPRDALKLDQVVVTGASTRTSKMKQSLSVSSLDAEQLTKTGATNAAELLRSVPGLRSESSGGEGNANITVRGVPLSAGGSRYVQIQEDGLPLLLFGDIAFGTSDQFLRADFNTERLEVLRGGSASTLASNSPGGLINFISKTGKEQGGTIGLTAGLDRKLWRVDADYGGSLGNGTSFHIGGFQRVGEGGRPTGQDVEKGGQIKANLTQKFDAGYVRLSLKALNDKTPSFMPVPVTVSKGKINTIPGIDPRTAFFIAPGLPADQTFNKDGGTTSSDPRDGLRVKSTAIGFEAGLDLAGFQVEEKFRKTSNSGRFIAMFPADNGNNGANKFFTGTLFNTSLDNLDNTFNDLKVSKAFQGNGFKTTLVGGLFYGRQTVAQTWFWNQYNLSMDGENPQVVDANGKPSSLPVATGWQTWGGCCTRTFKVDYTQTSPYAAATVELGALSLDGSLRRDEQKARGYTLSGDNSNKVWDVASKKNVDYKVAHTSYSLGANYAFNKDLAAFARLSNGVSFSADRLLYGNPLDGSVPISVNEIDQVEAGLKWRSQGLSLFATFFNARSKESNYEVTTQRFTANKYEASGLELEAAYQLGEFRLAAGATFTDAKIKASNDAATVGKKPRRQADFVYQLSPSYSFGAVDVGAALIGSGKSYGDDANTITMPAYTIVNAFVNYQFNDKLQLSLSANNLFNTLAYTEIEGDGHAARAFNGRSLRAGLKYSF</sequence>
<dbReference type="PROSITE" id="PS52016">
    <property type="entry name" value="TONB_DEPENDENT_REC_3"/>
    <property type="match status" value="1"/>
</dbReference>
<dbReference type="GO" id="GO:0015344">
    <property type="term" value="F:siderophore uptake transmembrane transporter activity"/>
    <property type="evidence" value="ECO:0007669"/>
    <property type="project" value="TreeGrafter"/>
</dbReference>
<evidence type="ECO:0000256" key="1">
    <source>
        <dbReference type="ARBA" id="ARBA00004571"/>
    </source>
</evidence>
<evidence type="ECO:0000256" key="13">
    <source>
        <dbReference type="ARBA" id="ARBA00023237"/>
    </source>
</evidence>
<organism evidence="19 20">
    <name type="scientific">Roseateles oligotrophus</name>
    <dbReference type="NCBI Taxonomy" id="1769250"/>
    <lineage>
        <taxon>Bacteria</taxon>
        <taxon>Pseudomonadati</taxon>
        <taxon>Pseudomonadota</taxon>
        <taxon>Betaproteobacteria</taxon>
        <taxon>Burkholderiales</taxon>
        <taxon>Sphaerotilaceae</taxon>
        <taxon>Roseateles</taxon>
    </lineage>
</organism>
<dbReference type="InterPro" id="IPR036942">
    <property type="entry name" value="Beta-barrel_TonB_sf"/>
</dbReference>
<comment type="caution">
    <text evidence="19">The sequence shown here is derived from an EMBL/GenBank/DDBJ whole genome shotgun (WGS) entry which is preliminary data.</text>
</comment>
<evidence type="ECO:0000256" key="10">
    <source>
        <dbReference type="ARBA" id="ARBA00023077"/>
    </source>
</evidence>
<keyword evidence="5" id="KW-0410">Iron transport</keyword>
<dbReference type="CDD" id="cd01347">
    <property type="entry name" value="ligand_gated_channel"/>
    <property type="match status" value="1"/>
</dbReference>
<dbReference type="Pfam" id="PF00593">
    <property type="entry name" value="TonB_dep_Rec_b-barrel"/>
    <property type="match status" value="1"/>
</dbReference>
<dbReference type="PANTHER" id="PTHR32552">
    <property type="entry name" value="FERRICHROME IRON RECEPTOR-RELATED"/>
    <property type="match status" value="1"/>
</dbReference>
<protein>
    <submittedName>
        <fullName evidence="19">Outer membrane receptor protein involved in Fe transport</fullName>
    </submittedName>
</protein>
<feature type="chain" id="PRO_5032598769" evidence="16">
    <location>
        <begin position="30"/>
        <end position="753"/>
    </location>
</feature>
<dbReference type="Gene3D" id="2.170.130.10">
    <property type="entry name" value="TonB-dependent receptor, plug domain"/>
    <property type="match status" value="1"/>
</dbReference>
<dbReference type="AlphaFoldDB" id="A0A840L5L2"/>
<dbReference type="Gene3D" id="2.40.170.20">
    <property type="entry name" value="TonB-dependent receptor, beta-barrel domain"/>
    <property type="match status" value="1"/>
</dbReference>
<evidence type="ECO:0000313" key="19">
    <source>
        <dbReference type="EMBL" id="MBB4841835.1"/>
    </source>
</evidence>
<keyword evidence="9" id="KW-0406">Ion transport</keyword>
<proteinExistence type="inferred from homology"/>
<feature type="domain" description="TonB-dependent receptor plug" evidence="18">
    <location>
        <begin position="59"/>
        <end position="171"/>
    </location>
</feature>
<evidence type="ECO:0000256" key="15">
    <source>
        <dbReference type="RuleBase" id="RU003357"/>
    </source>
</evidence>
<keyword evidence="4 14" id="KW-1134">Transmembrane beta strand</keyword>
<feature type="signal peptide" evidence="16">
    <location>
        <begin position="1"/>
        <end position="29"/>
    </location>
</feature>
<accession>A0A840L5L2</accession>
<dbReference type="InterPro" id="IPR000531">
    <property type="entry name" value="Beta-barrel_TonB"/>
</dbReference>
<evidence type="ECO:0000256" key="8">
    <source>
        <dbReference type="ARBA" id="ARBA00023004"/>
    </source>
</evidence>
<name>A0A840L5L2_9BURK</name>
<dbReference type="Pfam" id="PF07715">
    <property type="entry name" value="Plug"/>
    <property type="match status" value="1"/>
</dbReference>
<keyword evidence="6 14" id="KW-0812">Transmembrane</keyword>
<evidence type="ECO:0000313" key="20">
    <source>
        <dbReference type="Proteomes" id="UP000562027"/>
    </source>
</evidence>
<evidence type="ECO:0000256" key="3">
    <source>
        <dbReference type="ARBA" id="ARBA00022448"/>
    </source>
</evidence>
<dbReference type="PANTHER" id="PTHR32552:SF89">
    <property type="entry name" value="CATECHOLATE SIDEROPHORE RECEPTOR FIU"/>
    <property type="match status" value="1"/>
</dbReference>
<gene>
    <name evidence="19" type="ORF">HNP55_000330</name>
</gene>
<evidence type="ECO:0000256" key="12">
    <source>
        <dbReference type="ARBA" id="ARBA00023170"/>
    </source>
</evidence>
<keyword evidence="20" id="KW-1185">Reference proteome</keyword>
<keyword evidence="13 14" id="KW-0998">Cell outer membrane</keyword>
<comment type="subcellular location">
    <subcellularLocation>
        <location evidence="1 14">Cell outer membrane</location>
        <topology evidence="1 14">Multi-pass membrane protein</topology>
    </subcellularLocation>
</comment>
<keyword evidence="12 19" id="KW-0675">Receptor</keyword>
<evidence type="ECO:0000256" key="9">
    <source>
        <dbReference type="ARBA" id="ARBA00023065"/>
    </source>
</evidence>
<evidence type="ECO:0000256" key="14">
    <source>
        <dbReference type="PROSITE-ProRule" id="PRU01360"/>
    </source>
</evidence>
<dbReference type="GO" id="GO:0009279">
    <property type="term" value="C:cell outer membrane"/>
    <property type="evidence" value="ECO:0007669"/>
    <property type="project" value="UniProtKB-SubCell"/>
</dbReference>
<evidence type="ECO:0000256" key="16">
    <source>
        <dbReference type="SAM" id="SignalP"/>
    </source>
</evidence>
<dbReference type="SUPFAM" id="SSF56935">
    <property type="entry name" value="Porins"/>
    <property type="match status" value="1"/>
</dbReference>
<reference evidence="19 20" key="1">
    <citation type="submission" date="2020-08" db="EMBL/GenBank/DDBJ databases">
        <title>Functional genomics of gut bacteria from endangered species of beetles.</title>
        <authorList>
            <person name="Carlos-Shanley C."/>
        </authorList>
    </citation>
    <scope>NUCLEOTIDE SEQUENCE [LARGE SCALE GENOMIC DNA]</scope>
    <source>
        <strain evidence="19 20">S00239</strain>
    </source>
</reference>
<evidence type="ECO:0000256" key="6">
    <source>
        <dbReference type="ARBA" id="ARBA00022692"/>
    </source>
</evidence>
<keyword evidence="8" id="KW-0408">Iron</keyword>
<keyword evidence="3 14" id="KW-0813">Transport</keyword>
<keyword evidence="11 14" id="KW-0472">Membrane</keyword>
<comment type="similarity">
    <text evidence="2 14 15">Belongs to the TonB-dependent receptor family.</text>
</comment>
<dbReference type="InterPro" id="IPR012910">
    <property type="entry name" value="Plug_dom"/>
</dbReference>
<dbReference type="EMBL" id="JACHLP010000001">
    <property type="protein sequence ID" value="MBB4841835.1"/>
    <property type="molecule type" value="Genomic_DNA"/>
</dbReference>
<dbReference type="InterPro" id="IPR039426">
    <property type="entry name" value="TonB-dep_rcpt-like"/>
</dbReference>
<evidence type="ECO:0000259" key="17">
    <source>
        <dbReference type="Pfam" id="PF00593"/>
    </source>
</evidence>
<evidence type="ECO:0000256" key="4">
    <source>
        <dbReference type="ARBA" id="ARBA00022452"/>
    </source>
</evidence>
<dbReference type="InterPro" id="IPR037066">
    <property type="entry name" value="Plug_dom_sf"/>
</dbReference>
<feature type="domain" description="TonB-dependent receptor-like beta-barrel" evidence="17">
    <location>
        <begin position="301"/>
        <end position="721"/>
    </location>
</feature>
<evidence type="ECO:0000256" key="7">
    <source>
        <dbReference type="ARBA" id="ARBA00022729"/>
    </source>
</evidence>
<dbReference type="Proteomes" id="UP000562027">
    <property type="component" value="Unassembled WGS sequence"/>
</dbReference>
<evidence type="ECO:0000259" key="18">
    <source>
        <dbReference type="Pfam" id="PF07715"/>
    </source>
</evidence>
<dbReference type="RefSeq" id="WP_184295535.1">
    <property type="nucleotide sequence ID" value="NZ_JACHLP010000001.1"/>
</dbReference>
<keyword evidence="10 15" id="KW-0798">TonB box</keyword>
<keyword evidence="7 16" id="KW-0732">Signal</keyword>
<evidence type="ECO:0000256" key="2">
    <source>
        <dbReference type="ARBA" id="ARBA00009810"/>
    </source>
</evidence>